<proteinExistence type="predicted"/>
<organism evidence="1">
    <name type="scientific">Arundo donax</name>
    <name type="common">Giant reed</name>
    <name type="synonym">Donax arundinaceus</name>
    <dbReference type="NCBI Taxonomy" id="35708"/>
    <lineage>
        <taxon>Eukaryota</taxon>
        <taxon>Viridiplantae</taxon>
        <taxon>Streptophyta</taxon>
        <taxon>Embryophyta</taxon>
        <taxon>Tracheophyta</taxon>
        <taxon>Spermatophyta</taxon>
        <taxon>Magnoliopsida</taxon>
        <taxon>Liliopsida</taxon>
        <taxon>Poales</taxon>
        <taxon>Poaceae</taxon>
        <taxon>PACMAD clade</taxon>
        <taxon>Arundinoideae</taxon>
        <taxon>Arundineae</taxon>
        <taxon>Arundo</taxon>
    </lineage>
</organism>
<sequence>MFQYARYLCSFLGLRNSAKTWRVPRAKTAMPMFR</sequence>
<reference evidence="1" key="2">
    <citation type="journal article" date="2015" name="Data Brief">
        <title>Shoot transcriptome of the giant reed, Arundo donax.</title>
        <authorList>
            <person name="Barrero R.A."/>
            <person name="Guerrero F.D."/>
            <person name="Moolhuijzen P."/>
            <person name="Goolsby J.A."/>
            <person name="Tidwell J."/>
            <person name="Bellgard S.E."/>
            <person name="Bellgard M.I."/>
        </authorList>
    </citation>
    <scope>NUCLEOTIDE SEQUENCE</scope>
    <source>
        <tissue evidence="1">Shoot tissue taken approximately 20 cm above the soil surface</tissue>
    </source>
</reference>
<dbReference type="AlphaFoldDB" id="A0A0A9BEE1"/>
<name>A0A0A9BEE1_ARUDO</name>
<accession>A0A0A9BEE1</accession>
<reference evidence="1" key="1">
    <citation type="submission" date="2014-09" db="EMBL/GenBank/DDBJ databases">
        <authorList>
            <person name="Magalhaes I.L.F."/>
            <person name="Oliveira U."/>
            <person name="Santos F.R."/>
            <person name="Vidigal T.H.D.A."/>
            <person name="Brescovit A.D."/>
            <person name="Santos A.J."/>
        </authorList>
    </citation>
    <scope>NUCLEOTIDE SEQUENCE</scope>
    <source>
        <tissue evidence="1">Shoot tissue taken approximately 20 cm above the soil surface</tissue>
    </source>
</reference>
<dbReference type="EMBL" id="GBRH01240253">
    <property type="protein sequence ID" value="JAD57642.1"/>
    <property type="molecule type" value="Transcribed_RNA"/>
</dbReference>
<evidence type="ECO:0000313" key="1">
    <source>
        <dbReference type="EMBL" id="JAD57642.1"/>
    </source>
</evidence>
<protein>
    <submittedName>
        <fullName evidence="1">Uncharacterized protein</fullName>
    </submittedName>
</protein>